<sequence>MSTEGVSTSGTQSDSFDNLILQAEHYKEALNTYFQTLPDSEVREKGKYIVLEGRTVVPDGEYIDIVKKLERGLKKAREWSDETNSQLAWVTKERGTFEDTLKEGGLNETTASGVVDSIGNSVLNAGTTAPDSTVIPSSNERCQRLSAYITNDLSVWCTQRNEMWTRLDRGLAQIDASLKAEGLIPSDFDRRSLK</sequence>
<reference evidence="2" key="2">
    <citation type="submission" date="2013-12" db="EMBL/GenBank/DDBJ databases">
        <title>Evolution of pathogenesis and genome organization in the Tremellales.</title>
        <authorList>
            <person name="Cuomo C."/>
            <person name="Litvintseva A."/>
            <person name="Heitman J."/>
            <person name="Chen Y."/>
            <person name="Sun S."/>
            <person name="Springer D."/>
            <person name="Dromer F."/>
            <person name="Young S."/>
            <person name="Zeng Q."/>
            <person name="Chapman S."/>
            <person name="Gujja S."/>
            <person name="Saif S."/>
            <person name="Birren B."/>
        </authorList>
    </citation>
    <scope>NUCLEOTIDE SEQUENCE [LARGE SCALE GENOMIC DNA]</scope>
    <source>
        <strain evidence="2">CBS 10435</strain>
    </source>
</reference>
<keyword evidence="2" id="KW-1185">Reference proteome</keyword>
<name>A0A1B9IK42_9TREE</name>
<organism evidence="1 2">
    <name type="scientific">Kwoniella mangroviensis CBS 10435</name>
    <dbReference type="NCBI Taxonomy" id="1331196"/>
    <lineage>
        <taxon>Eukaryota</taxon>
        <taxon>Fungi</taxon>
        <taxon>Dikarya</taxon>
        <taxon>Basidiomycota</taxon>
        <taxon>Agaricomycotina</taxon>
        <taxon>Tremellomycetes</taxon>
        <taxon>Tremellales</taxon>
        <taxon>Cryptococcaceae</taxon>
        <taxon>Kwoniella</taxon>
    </lineage>
</organism>
<evidence type="ECO:0000313" key="1">
    <source>
        <dbReference type="EMBL" id="OCF55730.1"/>
    </source>
</evidence>
<proteinExistence type="predicted"/>
<accession>A0A1B9IK42</accession>
<dbReference type="EMBL" id="KI669465">
    <property type="protein sequence ID" value="OCF55730.1"/>
    <property type="molecule type" value="Genomic_DNA"/>
</dbReference>
<dbReference type="AlphaFoldDB" id="A0A1B9IK42"/>
<reference evidence="1 2" key="1">
    <citation type="submission" date="2013-07" db="EMBL/GenBank/DDBJ databases">
        <title>The Genome Sequence of Kwoniella mangroviensis CBS10435.</title>
        <authorList>
            <consortium name="The Broad Institute Genome Sequencing Platform"/>
            <person name="Cuomo C."/>
            <person name="Litvintseva A."/>
            <person name="Chen Y."/>
            <person name="Heitman J."/>
            <person name="Sun S."/>
            <person name="Springer D."/>
            <person name="Dromer F."/>
            <person name="Young S.K."/>
            <person name="Zeng Q."/>
            <person name="Gargeya S."/>
            <person name="Fitzgerald M."/>
            <person name="Abouelleil A."/>
            <person name="Alvarado L."/>
            <person name="Berlin A.M."/>
            <person name="Chapman S.B."/>
            <person name="Dewar J."/>
            <person name="Goldberg J."/>
            <person name="Griggs A."/>
            <person name="Gujja S."/>
            <person name="Hansen M."/>
            <person name="Howarth C."/>
            <person name="Imamovic A."/>
            <person name="Larimer J."/>
            <person name="McCowan C."/>
            <person name="Murphy C."/>
            <person name="Pearson M."/>
            <person name="Priest M."/>
            <person name="Roberts A."/>
            <person name="Saif S."/>
            <person name="Shea T."/>
            <person name="Sykes S."/>
            <person name="Wortman J."/>
            <person name="Nusbaum C."/>
            <person name="Birren B."/>
        </authorList>
    </citation>
    <scope>NUCLEOTIDE SEQUENCE [LARGE SCALE GENOMIC DNA]</scope>
    <source>
        <strain evidence="1 2">CBS 10435</strain>
    </source>
</reference>
<evidence type="ECO:0000313" key="2">
    <source>
        <dbReference type="Proteomes" id="UP000092583"/>
    </source>
</evidence>
<protein>
    <submittedName>
        <fullName evidence="1">Uncharacterized protein</fullName>
    </submittedName>
</protein>
<gene>
    <name evidence="1" type="ORF">L486_06481</name>
</gene>
<dbReference type="Proteomes" id="UP000092583">
    <property type="component" value="Unassembled WGS sequence"/>
</dbReference>